<organism evidence="2 3">
    <name type="scientific">Mytilus coruscus</name>
    <name type="common">Sea mussel</name>
    <dbReference type="NCBI Taxonomy" id="42192"/>
    <lineage>
        <taxon>Eukaryota</taxon>
        <taxon>Metazoa</taxon>
        <taxon>Spiralia</taxon>
        <taxon>Lophotrochozoa</taxon>
        <taxon>Mollusca</taxon>
        <taxon>Bivalvia</taxon>
        <taxon>Autobranchia</taxon>
        <taxon>Pteriomorphia</taxon>
        <taxon>Mytilida</taxon>
        <taxon>Mytiloidea</taxon>
        <taxon>Mytilidae</taxon>
        <taxon>Mytilinae</taxon>
        <taxon>Mytilus</taxon>
    </lineage>
</organism>
<feature type="compositionally biased region" description="Acidic residues" evidence="1">
    <location>
        <begin position="213"/>
        <end position="226"/>
    </location>
</feature>
<dbReference type="OrthoDB" id="6109162at2759"/>
<dbReference type="AlphaFoldDB" id="A0A6J8BS56"/>
<dbReference type="InterPro" id="IPR052055">
    <property type="entry name" value="Hepadnavirus_pol/RT"/>
</dbReference>
<evidence type="ECO:0000313" key="3">
    <source>
        <dbReference type="Proteomes" id="UP000507470"/>
    </source>
</evidence>
<sequence>MELRLPGDKLSLLKQELTDFGNRKRASKKQLQSLAGKLNWASTVVHGGRVFLRRIIDSITQLQHDWHKILIKGDIMQDILWWQKFISTFNGKSLILDKYPVTSVYTDACQEGGGCHFGSDWFYAKWDADFAFTKDLHINELEALSVVSSAIRWGKTWQNKKVIVYSDNMATTVGNCHKVLQELSNAMDGSEDDALYDDLINSSDNTTTTTAEVEPEEDSELDDMYDDMPLSDLQMQLLFQEDSDDEEFFGFGPQESRE</sequence>
<dbReference type="Proteomes" id="UP000507470">
    <property type="component" value="Unassembled WGS sequence"/>
</dbReference>
<keyword evidence="3" id="KW-1185">Reference proteome</keyword>
<dbReference type="PANTHER" id="PTHR33050:SF8">
    <property type="entry name" value="REVERSE TRANSCRIPTASE DOMAIN-CONTAINING PROTEIN"/>
    <property type="match status" value="1"/>
</dbReference>
<dbReference type="EMBL" id="CACVKT020003760">
    <property type="protein sequence ID" value="CAC5385694.1"/>
    <property type="molecule type" value="Genomic_DNA"/>
</dbReference>
<reference evidence="2 3" key="1">
    <citation type="submission" date="2020-06" db="EMBL/GenBank/DDBJ databases">
        <authorList>
            <person name="Li R."/>
            <person name="Bekaert M."/>
        </authorList>
    </citation>
    <scope>NUCLEOTIDE SEQUENCE [LARGE SCALE GENOMIC DNA]</scope>
    <source>
        <strain evidence="3">wild</strain>
    </source>
</reference>
<evidence type="ECO:0000256" key="1">
    <source>
        <dbReference type="SAM" id="MobiDB-lite"/>
    </source>
</evidence>
<protein>
    <submittedName>
        <fullName evidence="2">Uncharacterized protein</fullName>
    </submittedName>
</protein>
<dbReference type="InterPro" id="IPR043502">
    <property type="entry name" value="DNA/RNA_pol_sf"/>
</dbReference>
<dbReference type="SUPFAM" id="SSF56672">
    <property type="entry name" value="DNA/RNA polymerases"/>
    <property type="match status" value="1"/>
</dbReference>
<proteinExistence type="predicted"/>
<dbReference type="PANTHER" id="PTHR33050">
    <property type="entry name" value="REVERSE TRANSCRIPTASE DOMAIN-CONTAINING PROTEIN"/>
    <property type="match status" value="1"/>
</dbReference>
<gene>
    <name evidence="2" type="ORF">MCOR_21204</name>
</gene>
<name>A0A6J8BS56_MYTCO</name>
<feature type="region of interest" description="Disordered" evidence="1">
    <location>
        <begin position="203"/>
        <end position="226"/>
    </location>
</feature>
<evidence type="ECO:0000313" key="2">
    <source>
        <dbReference type="EMBL" id="CAC5385694.1"/>
    </source>
</evidence>
<accession>A0A6J8BS56</accession>